<protein>
    <submittedName>
        <fullName evidence="1">Uncharacterized protein</fullName>
    </submittedName>
</protein>
<reference evidence="1 2" key="1">
    <citation type="submission" date="2021-06" db="EMBL/GenBank/DDBJ databases">
        <title>Caerostris extrusa draft genome.</title>
        <authorList>
            <person name="Kono N."/>
            <person name="Arakawa K."/>
        </authorList>
    </citation>
    <scope>NUCLEOTIDE SEQUENCE [LARGE SCALE GENOMIC DNA]</scope>
</reference>
<evidence type="ECO:0000313" key="1">
    <source>
        <dbReference type="EMBL" id="GIY30109.1"/>
    </source>
</evidence>
<evidence type="ECO:0000313" key="2">
    <source>
        <dbReference type="Proteomes" id="UP001054945"/>
    </source>
</evidence>
<sequence length="80" mass="9261">MRKNYRTVRVRQWQLEWKPFPSPARSPVSNCSSSFPSAVNRRTVCFKKLIFIVSLCTGELSHSWPNEEEIPNSKSETMAT</sequence>
<gene>
    <name evidence="1" type="ORF">CEXT_325821</name>
</gene>
<proteinExistence type="predicted"/>
<dbReference type="Proteomes" id="UP001054945">
    <property type="component" value="Unassembled WGS sequence"/>
</dbReference>
<dbReference type="AlphaFoldDB" id="A0AAV4S7Y2"/>
<comment type="caution">
    <text evidence="1">The sequence shown here is derived from an EMBL/GenBank/DDBJ whole genome shotgun (WGS) entry which is preliminary data.</text>
</comment>
<organism evidence="1 2">
    <name type="scientific">Caerostris extrusa</name>
    <name type="common">Bark spider</name>
    <name type="synonym">Caerostris bankana</name>
    <dbReference type="NCBI Taxonomy" id="172846"/>
    <lineage>
        <taxon>Eukaryota</taxon>
        <taxon>Metazoa</taxon>
        <taxon>Ecdysozoa</taxon>
        <taxon>Arthropoda</taxon>
        <taxon>Chelicerata</taxon>
        <taxon>Arachnida</taxon>
        <taxon>Araneae</taxon>
        <taxon>Araneomorphae</taxon>
        <taxon>Entelegynae</taxon>
        <taxon>Araneoidea</taxon>
        <taxon>Araneidae</taxon>
        <taxon>Caerostris</taxon>
    </lineage>
</organism>
<dbReference type="EMBL" id="BPLR01009175">
    <property type="protein sequence ID" value="GIY30109.1"/>
    <property type="molecule type" value="Genomic_DNA"/>
</dbReference>
<keyword evidence="2" id="KW-1185">Reference proteome</keyword>
<name>A0AAV4S7Y2_CAEEX</name>
<accession>A0AAV4S7Y2</accession>